<feature type="region of interest" description="Disordered" evidence="1">
    <location>
        <begin position="29"/>
        <end position="101"/>
    </location>
</feature>
<feature type="region of interest" description="Disordered" evidence="1">
    <location>
        <begin position="555"/>
        <end position="596"/>
    </location>
</feature>
<feature type="compositionally biased region" description="Basic residues" evidence="1">
    <location>
        <begin position="347"/>
        <end position="356"/>
    </location>
</feature>
<dbReference type="AlphaFoldDB" id="A0AAN6GQA1"/>
<protein>
    <submittedName>
        <fullName evidence="2">Golgi membrane exchange factor (Ric1p-Rgp1p) subunit</fullName>
    </submittedName>
</protein>
<feature type="compositionally biased region" description="Basic and acidic residues" evidence="1">
    <location>
        <begin position="57"/>
        <end position="77"/>
    </location>
</feature>
<feature type="region of interest" description="Disordered" evidence="1">
    <location>
        <begin position="853"/>
        <end position="939"/>
    </location>
</feature>
<dbReference type="EMBL" id="JAPDMZ010000077">
    <property type="protein sequence ID" value="KAK0551425.1"/>
    <property type="molecule type" value="Genomic_DNA"/>
</dbReference>
<dbReference type="Proteomes" id="UP001176517">
    <property type="component" value="Unassembled WGS sequence"/>
</dbReference>
<feature type="region of interest" description="Disordered" evidence="1">
    <location>
        <begin position="117"/>
        <end position="139"/>
    </location>
</feature>
<keyword evidence="3" id="KW-1185">Reference proteome</keyword>
<comment type="caution">
    <text evidence="2">The sequence shown here is derived from an EMBL/GenBank/DDBJ whole genome shotgun (WGS) entry which is preliminary data.</text>
</comment>
<feature type="compositionally biased region" description="Low complexity" evidence="1">
    <location>
        <begin position="333"/>
        <end position="346"/>
    </location>
</feature>
<feature type="region of interest" description="Disordered" evidence="1">
    <location>
        <begin position="482"/>
        <end position="537"/>
    </location>
</feature>
<feature type="compositionally biased region" description="Low complexity" evidence="1">
    <location>
        <begin position="754"/>
        <end position="794"/>
    </location>
</feature>
<reference evidence="2" key="1">
    <citation type="journal article" date="2023" name="PhytoFront">
        <title>Draft Genome Resources of Seven Strains of Tilletia horrida, Causal Agent of Kernel Smut of Rice.</title>
        <authorList>
            <person name="Khanal S."/>
            <person name="Antony Babu S."/>
            <person name="Zhou X.G."/>
        </authorList>
    </citation>
    <scope>NUCLEOTIDE SEQUENCE</scope>
    <source>
        <strain evidence="2">TX6</strain>
    </source>
</reference>
<dbReference type="Gene3D" id="2.60.40.640">
    <property type="match status" value="1"/>
</dbReference>
<evidence type="ECO:0000313" key="3">
    <source>
        <dbReference type="Proteomes" id="UP001176517"/>
    </source>
</evidence>
<sequence length="972" mass="102094">MTVLVSVRPASSSFFAGEHFVCYITFTNPNPRQPQPQEVREEDQGEVAQDEPVPETQEQRPHKPYLDRADSNEKYDTDGQDGQLANAAPRMPSTPIGRLHPHSRKMSIRNDFHLAFPQEDQPQPTTTTAPLRPQVASPLFPSASASASMTSLASTLTANSSADTQPSRRFSLSSTADLKGRTPSGSTHILYSFAQLSGSFQLDESIIKPAEFNALKQRLVDLSSASASMNPGGAGAIGAGVFGGGDLGHEVQLDVDERVGWGSYLRNALSSGQSSPSLNGNFTAYGSPNLGQEWGSPYSNSATSTPRSLSSRHMPSASLAVPAIASPTNGFASSSSPIMGPSSPSISRRRVSHKRTGSTLQDTRERTLLNRNIPTLSTPPSILFVDHVLEPGESKTYSFRLPLPLDLPPSYLGRSIQFTYTLTIGVNSSSHAGSSGIGLSTAAQTRLFSIPIRLYNNVALPHGEPAFWDLGNPVIKGKDEGIVTLEPQGPPLALASGTASPEPSPAYANGSAASSPVSSRATKSGASKGGSGNEHGTKMLDLQNYARALLGLPEEGAESDTNGQDQQGSLSPTRRPDLGLRRTSSSHDVPPVEEVETHTCASATDILATNSPKVSYDISKDGSIAAVLTLVRSRYRLGDTVQGVVSMNAKGALTRIVRVAVTLESYEDIEPTMSMVTPVSKVIKTTKIVHAEHHESTLDKGRVPFSLSIPSAGTPDFKTSAVKLKWTVKLALLTLASVRHPSQAPADGSALPFLPGTPLTGVPPSTPGSTVPSTPSTPSVPTGGSSASDVEAGAAPAAAPVRLAPPPHVVPSKPDGFALYHSAWRAVRHLSGPGMAAAGNPTMLAPVSLERRKAMERASNDDSSPSLDEEKQAEEGLEANDATPKNGGSPIQDDAGSKPDAADDGEKPANAEDKKGKALSIKLPSSPTSFEGFGPPPAFANETRLEIVECAVPVRILPSTTNFAVGDFVFEA</sequence>
<dbReference type="PANTHER" id="PTHR12507">
    <property type="entry name" value="REDUCED GROWTH PHENOTYPE 1 RGP1, YEAST -RELATED"/>
    <property type="match status" value="1"/>
</dbReference>
<evidence type="ECO:0000256" key="1">
    <source>
        <dbReference type="SAM" id="MobiDB-lite"/>
    </source>
</evidence>
<evidence type="ECO:0000313" key="2">
    <source>
        <dbReference type="EMBL" id="KAK0551425.1"/>
    </source>
</evidence>
<dbReference type="InterPro" id="IPR014848">
    <property type="entry name" value="Rgp1"/>
</dbReference>
<feature type="compositionally biased region" description="Polar residues" evidence="1">
    <location>
        <begin position="163"/>
        <end position="176"/>
    </location>
</feature>
<gene>
    <name evidence="2" type="primary">RGP1</name>
    <name evidence="2" type="ORF">OC846_003295</name>
</gene>
<feature type="compositionally biased region" description="Basic and acidic residues" evidence="1">
    <location>
        <begin position="895"/>
        <end position="916"/>
    </location>
</feature>
<organism evidence="2 3">
    <name type="scientific">Tilletia horrida</name>
    <dbReference type="NCBI Taxonomy" id="155126"/>
    <lineage>
        <taxon>Eukaryota</taxon>
        <taxon>Fungi</taxon>
        <taxon>Dikarya</taxon>
        <taxon>Basidiomycota</taxon>
        <taxon>Ustilaginomycotina</taxon>
        <taxon>Exobasidiomycetes</taxon>
        <taxon>Tilletiales</taxon>
        <taxon>Tilletiaceae</taxon>
        <taxon>Tilletia</taxon>
    </lineage>
</organism>
<name>A0AAN6GQA1_9BASI</name>
<accession>A0AAN6GQA1</accession>
<feature type="region of interest" description="Disordered" evidence="1">
    <location>
        <begin position="741"/>
        <end position="794"/>
    </location>
</feature>
<dbReference type="Pfam" id="PF08737">
    <property type="entry name" value="Rgp1"/>
    <property type="match status" value="1"/>
</dbReference>
<feature type="region of interest" description="Disordered" evidence="1">
    <location>
        <begin position="330"/>
        <end position="360"/>
    </location>
</feature>
<feature type="region of interest" description="Disordered" evidence="1">
    <location>
        <begin position="157"/>
        <end position="181"/>
    </location>
</feature>
<proteinExistence type="predicted"/>
<feature type="compositionally biased region" description="Acidic residues" evidence="1">
    <location>
        <begin position="40"/>
        <end position="53"/>
    </location>
</feature>
<feature type="compositionally biased region" description="Low complexity" evidence="1">
    <location>
        <begin position="117"/>
        <end position="134"/>
    </location>
</feature>
<dbReference type="InterPro" id="IPR014752">
    <property type="entry name" value="Arrestin-like_C"/>
</dbReference>
<feature type="compositionally biased region" description="Polar residues" evidence="1">
    <location>
        <begin position="559"/>
        <end position="572"/>
    </location>
</feature>